<reference evidence="3 4" key="1">
    <citation type="journal article" date="2017" name="Front. Microbiol.">
        <title>Genomics reveals a unique clone of Burkholderia cenocepacia harbouring an actively excising novel genomic island.</title>
        <authorList>
            <person name="Patil P."/>
            <person name="Mali S."/>
            <person name="Midha S."/>
            <person name="Gautam V."/>
            <person name="Dash L."/>
            <person name="Kumar S."/>
            <person name="Shastri J."/>
            <person name="Singhal L."/>
            <person name="Patil P.B."/>
        </authorList>
    </citation>
    <scope>NUCLEOTIDE SEQUENCE [LARGE SCALE GENOMIC DNA]</scope>
    <source>
        <strain evidence="3 4">BC-19</strain>
    </source>
</reference>
<evidence type="ECO:0008006" key="5">
    <source>
        <dbReference type="Google" id="ProtNLM"/>
    </source>
</evidence>
<accession>A0ABD4UP74</accession>
<dbReference type="Proteomes" id="UP000191686">
    <property type="component" value="Unassembled WGS sequence"/>
</dbReference>
<feature type="compositionally biased region" description="Gly residues" evidence="1">
    <location>
        <begin position="342"/>
        <end position="351"/>
    </location>
</feature>
<feature type="region of interest" description="Disordered" evidence="1">
    <location>
        <begin position="39"/>
        <end position="66"/>
    </location>
</feature>
<feature type="signal peptide" evidence="2">
    <location>
        <begin position="1"/>
        <end position="18"/>
    </location>
</feature>
<evidence type="ECO:0000256" key="2">
    <source>
        <dbReference type="SAM" id="SignalP"/>
    </source>
</evidence>
<organism evidence="3 4">
    <name type="scientific">Burkholderia cenocepacia</name>
    <dbReference type="NCBI Taxonomy" id="95486"/>
    <lineage>
        <taxon>Bacteria</taxon>
        <taxon>Pseudomonadati</taxon>
        <taxon>Pseudomonadota</taxon>
        <taxon>Betaproteobacteria</taxon>
        <taxon>Burkholderiales</taxon>
        <taxon>Burkholderiaceae</taxon>
        <taxon>Burkholderia</taxon>
        <taxon>Burkholderia cepacia complex</taxon>
    </lineage>
</organism>
<feature type="compositionally biased region" description="Low complexity" evidence="1">
    <location>
        <begin position="321"/>
        <end position="339"/>
    </location>
</feature>
<dbReference type="AlphaFoldDB" id="A0ABD4UP74"/>
<reference evidence="3 4" key="2">
    <citation type="journal article" date="2017" name="Front. Microbiol.">
        <title>Genomics Reveals a Unique Clone of Burkholderia cenocepacia Harboring an Actively Excising Novel Genomic Island.</title>
        <authorList>
            <person name="Patil P.P."/>
            <person name="Mali S."/>
            <person name="Midha S."/>
            <person name="Gautam V."/>
            <person name="Dash L."/>
            <person name="Kumar S."/>
            <person name="Shastri J."/>
            <person name="Singhal L."/>
            <person name="Patil P.B."/>
        </authorList>
    </citation>
    <scope>NUCLEOTIDE SEQUENCE [LARGE SCALE GENOMIC DNA]</scope>
    <source>
        <strain evidence="3 4">BC-19</strain>
    </source>
</reference>
<proteinExistence type="predicted"/>
<comment type="caution">
    <text evidence="3">The sequence shown here is derived from an EMBL/GenBank/DDBJ whole genome shotgun (WGS) entry which is preliminary data.</text>
</comment>
<feature type="chain" id="PRO_5044872128" description="Lipoprotein" evidence="2">
    <location>
        <begin position="19"/>
        <end position="372"/>
    </location>
</feature>
<name>A0ABD4UP74_9BURK</name>
<dbReference type="RefSeq" id="WP_143262331.1">
    <property type="nucleotide sequence ID" value="NZ_CAJPGF010000036.1"/>
</dbReference>
<dbReference type="EMBL" id="JYMX02000040">
    <property type="protein sequence ID" value="MCW3716212.1"/>
    <property type="molecule type" value="Genomic_DNA"/>
</dbReference>
<feature type="region of interest" description="Disordered" evidence="1">
    <location>
        <begin position="320"/>
        <end position="359"/>
    </location>
</feature>
<evidence type="ECO:0000313" key="3">
    <source>
        <dbReference type="EMBL" id="MCW3716212.1"/>
    </source>
</evidence>
<evidence type="ECO:0000256" key="1">
    <source>
        <dbReference type="SAM" id="MobiDB-lite"/>
    </source>
</evidence>
<feature type="compositionally biased region" description="Polar residues" evidence="1">
    <location>
        <begin position="51"/>
        <end position="66"/>
    </location>
</feature>
<keyword evidence="2" id="KW-0732">Signal</keyword>
<sequence>MKLTYLAISLLLVLTAGCSTVPRSFQLTAKPLMTASEALAEKQPKPATPDGASSVQSGDKSGTPSRSLSNFQAVNSLVQDSQSKCADFVNSLYSQMAGSGFAFDVLGTISSTLATVFTPLTVVHSLTAGSTVFGAAKTGISANYLNTLSISHVAQSIQSTYQADIQKYIAYLNGLDQNGRDHLDVYAERSMILSYHNECSLAWAEGTISVALQPSQSGQTATSGRQSISVKYTVPQGGQSAAAVADSVASAVTASSDFKAANVTASSKNGVVSFAMKKTFPLDAIASPGKPNTQVTMDNESSPITLTISGTPAHGDVITITGNPTSSGTSTSGGASRNGTEAEGGGSGGGKSNNIGINVKPSAAVLRVPALR</sequence>
<gene>
    <name evidence="3" type="ORF">UE95_033490</name>
</gene>
<dbReference type="PROSITE" id="PS51257">
    <property type="entry name" value="PROKAR_LIPOPROTEIN"/>
    <property type="match status" value="1"/>
</dbReference>
<protein>
    <recommendedName>
        <fullName evidence="5">Lipoprotein</fullName>
    </recommendedName>
</protein>
<evidence type="ECO:0000313" key="4">
    <source>
        <dbReference type="Proteomes" id="UP000191686"/>
    </source>
</evidence>